<feature type="transmembrane region" description="Helical" evidence="7">
    <location>
        <begin position="128"/>
        <end position="148"/>
    </location>
</feature>
<reference evidence="10" key="1">
    <citation type="journal article" date="2019" name="Int. J. Syst. Evol. Microbiol.">
        <title>The Global Catalogue of Microorganisms (GCM) 10K type strain sequencing project: providing services to taxonomists for standard genome sequencing and annotation.</title>
        <authorList>
            <consortium name="The Broad Institute Genomics Platform"/>
            <consortium name="The Broad Institute Genome Sequencing Center for Infectious Disease"/>
            <person name="Wu L."/>
            <person name="Ma J."/>
        </authorList>
    </citation>
    <scope>NUCLEOTIDE SEQUENCE [LARGE SCALE GENOMIC DNA]</scope>
    <source>
        <strain evidence="10">CGMCC 1.12237</strain>
    </source>
</reference>
<evidence type="ECO:0000256" key="4">
    <source>
        <dbReference type="ARBA" id="ARBA00022692"/>
    </source>
</evidence>
<feature type="transmembrane region" description="Helical" evidence="7">
    <location>
        <begin position="191"/>
        <end position="216"/>
    </location>
</feature>
<comment type="subcellular location">
    <subcellularLocation>
        <location evidence="1">Cell membrane</location>
        <topology evidence="1">Multi-pass membrane protein</topology>
    </subcellularLocation>
</comment>
<evidence type="ECO:0000256" key="3">
    <source>
        <dbReference type="ARBA" id="ARBA00022475"/>
    </source>
</evidence>
<dbReference type="InterPro" id="IPR037185">
    <property type="entry name" value="EmrE-like"/>
</dbReference>
<name>A0ABW0LKS5_9BACI</name>
<feature type="transmembrane region" description="Helical" evidence="7">
    <location>
        <begin position="231"/>
        <end position="249"/>
    </location>
</feature>
<keyword evidence="10" id="KW-1185">Reference proteome</keyword>
<feature type="transmembrane region" description="Helical" evidence="7">
    <location>
        <begin position="256"/>
        <end position="275"/>
    </location>
</feature>
<dbReference type="Pfam" id="PF00892">
    <property type="entry name" value="EamA"/>
    <property type="match status" value="2"/>
</dbReference>
<comment type="caution">
    <text evidence="9">The sequence shown here is derived from an EMBL/GenBank/DDBJ whole genome shotgun (WGS) entry which is preliminary data.</text>
</comment>
<feature type="transmembrane region" description="Helical" evidence="7">
    <location>
        <begin position="281"/>
        <end position="301"/>
    </location>
</feature>
<evidence type="ECO:0000256" key="5">
    <source>
        <dbReference type="ARBA" id="ARBA00022989"/>
    </source>
</evidence>
<feature type="transmembrane region" description="Helical" evidence="7">
    <location>
        <begin position="160"/>
        <end position="179"/>
    </location>
</feature>
<evidence type="ECO:0000256" key="1">
    <source>
        <dbReference type="ARBA" id="ARBA00004651"/>
    </source>
</evidence>
<accession>A0ABW0LKS5</accession>
<gene>
    <name evidence="9" type="ORF">ACFPM4_12145</name>
</gene>
<dbReference type="InterPro" id="IPR000620">
    <property type="entry name" value="EamA_dom"/>
</dbReference>
<dbReference type="EMBL" id="JBHSMC010000014">
    <property type="protein sequence ID" value="MFC5465502.1"/>
    <property type="molecule type" value="Genomic_DNA"/>
</dbReference>
<proteinExistence type="inferred from homology"/>
<feature type="domain" description="EamA" evidence="8">
    <location>
        <begin position="164"/>
        <end position="299"/>
    </location>
</feature>
<protein>
    <submittedName>
        <fullName evidence="9">DMT family transporter</fullName>
    </submittedName>
</protein>
<organism evidence="9 10">
    <name type="scientific">Lederbergia graminis</name>
    <dbReference type="NCBI Taxonomy" id="735518"/>
    <lineage>
        <taxon>Bacteria</taxon>
        <taxon>Bacillati</taxon>
        <taxon>Bacillota</taxon>
        <taxon>Bacilli</taxon>
        <taxon>Bacillales</taxon>
        <taxon>Bacillaceae</taxon>
        <taxon>Lederbergia</taxon>
    </lineage>
</organism>
<comment type="similarity">
    <text evidence="2">Belongs to the EamA transporter family.</text>
</comment>
<keyword evidence="3" id="KW-1003">Cell membrane</keyword>
<evidence type="ECO:0000256" key="6">
    <source>
        <dbReference type="ARBA" id="ARBA00023136"/>
    </source>
</evidence>
<evidence type="ECO:0000259" key="8">
    <source>
        <dbReference type="Pfam" id="PF00892"/>
    </source>
</evidence>
<dbReference type="PANTHER" id="PTHR32322:SF18">
    <property type="entry name" value="S-ADENOSYLMETHIONINE_S-ADENOSYLHOMOCYSTEINE TRANSPORTER"/>
    <property type="match status" value="1"/>
</dbReference>
<dbReference type="Proteomes" id="UP001596147">
    <property type="component" value="Unassembled WGS sequence"/>
</dbReference>
<dbReference type="RefSeq" id="WP_382352101.1">
    <property type="nucleotide sequence ID" value="NZ_JBHSMC010000014.1"/>
</dbReference>
<keyword evidence="6 7" id="KW-0472">Membrane</keyword>
<feature type="transmembrane region" description="Helical" evidence="7">
    <location>
        <begin position="37"/>
        <end position="57"/>
    </location>
</feature>
<sequence length="321" mass="35636">MLKNSILYGAFLCLIASISWGAMFPVANHSFQYIEPFYFTIFRYIPVAIILVIMLWFKEGKKAFRTEGKGIALWFFGTMAFTIYNLFIFWGQDKMGDSGVLLASIMESLMPMISVLILWVISGIRPKGYNMLSIGIAFIGVLLVITKGDFSSLLSMKSQLIPFIALFASVVGWVLYTMGGSRFSGWSVLRYSTLTCLYGTVTATIVVLVTTMFGVIEVPTLATIDAVKFDLAFMIIFPGLIALLGWNVGVSILKPVNALLFINFVPITTVVVTFIQGHALTVYDIVGILLVIAALLLNNIFQRRKAKEKAYKDTRSELQTA</sequence>
<evidence type="ECO:0000256" key="2">
    <source>
        <dbReference type="ARBA" id="ARBA00007362"/>
    </source>
</evidence>
<evidence type="ECO:0000256" key="7">
    <source>
        <dbReference type="SAM" id="Phobius"/>
    </source>
</evidence>
<dbReference type="InterPro" id="IPR050638">
    <property type="entry name" value="AA-Vitamin_Transporters"/>
</dbReference>
<feature type="transmembrane region" description="Helical" evidence="7">
    <location>
        <begin position="100"/>
        <end position="121"/>
    </location>
</feature>
<evidence type="ECO:0000313" key="9">
    <source>
        <dbReference type="EMBL" id="MFC5465502.1"/>
    </source>
</evidence>
<feature type="domain" description="EamA" evidence="8">
    <location>
        <begin position="8"/>
        <end position="145"/>
    </location>
</feature>
<dbReference type="SUPFAM" id="SSF103481">
    <property type="entry name" value="Multidrug resistance efflux transporter EmrE"/>
    <property type="match status" value="1"/>
</dbReference>
<evidence type="ECO:0000313" key="10">
    <source>
        <dbReference type="Proteomes" id="UP001596147"/>
    </source>
</evidence>
<feature type="transmembrane region" description="Helical" evidence="7">
    <location>
        <begin position="69"/>
        <end position="88"/>
    </location>
</feature>
<keyword evidence="4 7" id="KW-0812">Transmembrane</keyword>
<keyword evidence="5 7" id="KW-1133">Transmembrane helix</keyword>
<dbReference type="PANTHER" id="PTHR32322">
    <property type="entry name" value="INNER MEMBRANE TRANSPORTER"/>
    <property type="match status" value="1"/>
</dbReference>